<reference evidence="1" key="1">
    <citation type="journal article" date="2020" name="Nature">
        <title>Giant virus diversity and host interactions through global metagenomics.</title>
        <authorList>
            <person name="Schulz F."/>
            <person name="Roux S."/>
            <person name="Paez-Espino D."/>
            <person name="Jungbluth S."/>
            <person name="Walsh D.A."/>
            <person name="Denef V.J."/>
            <person name="McMahon K.D."/>
            <person name="Konstantinidis K.T."/>
            <person name="Eloe-Fadrosh E.A."/>
            <person name="Kyrpides N.C."/>
            <person name="Woyke T."/>
        </authorList>
    </citation>
    <scope>NUCLEOTIDE SEQUENCE</scope>
    <source>
        <strain evidence="1">GVMAG-M-3300025695-21</strain>
    </source>
</reference>
<proteinExistence type="predicted"/>
<organism evidence="1">
    <name type="scientific">viral metagenome</name>
    <dbReference type="NCBI Taxonomy" id="1070528"/>
    <lineage>
        <taxon>unclassified sequences</taxon>
        <taxon>metagenomes</taxon>
        <taxon>organismal metagenomes</taxon>
    </lineage>
</organism>
<dbReference type="AlphaFoldDB" id="A0A6C0J025"/>
<evidence type="ECO:0000313" key="1">
    <source>
        <dbReference type="EMBL" id="QHT98971.1"/>
    </source>
</evidence>
<name>A0A6C0J025_9ZZZZ</name>
<accession>A0A6C0J025</accession>
<dbReference type="EMBL" id="MN740299">
    <property type="protein sequence ID" value="QHT98971.1"/>
    <property type="molecule type" value="Genomic_DNA"/>
</dbReference>
<protein>
    <submittedName>
        <fullName evidence="1">Uncharacterized protein</fullName>
    </submittedName>
</protein>
<sequence length="86" mass="10055">MSDPKIPPNIPSTSIAKNLYDRINNIYDRINIIEEFLRVYTDNINIINKTEKYYKNDYKTFIDFKNSINGGTAKKAPVKKVVKKKK</sequence>